<comment type="caution">
    <text evidence="4">The sequence shown here is derived from an EMBL/GenBank/DDBJ whole genome shotgun (WGS) entry which is preliminary data.</text>
</comment>
<reference evidence="4 5" key="1">
    <citation type="journal article" date="2016" name="Nat. Commun.">
        <title>Thousands of microbial genomes shed light on interconnected biogeochemical processes in an aquifer system.</title>
        <authorList>
            <person name="Anantharaman K."/>
            <person name="Brown C.T."/>
            <person name="Hug L.A."/>
            <person name="Sharon I."/>
            <person name="Castelle C.J."/>
            <person name="Probst A.J."/>
            <person name="Thomas B.C."/>
            <person name="Singh A."/>
            <person name="Wilkins M.J."/>
            <person name="Karaoz U."/>
            <person name="Brodie E.L."/>
            <person name="Williams K.H."/>
            <person name="Hubbard S.S."/>
            <person name="Banfield J.F."/>
        </authorList>
    </citation>
    <scope>NUCLEOTIDE SEQUENCE [LARGE SCALE GENOMIC DNA]</scope>
</reference>
<evidence type="ECO:0000256" key="1">
    <source>
        <dbReference type="ARBA" id="ARBA00022553"/>
    </source>
</evidence>
<dbReference type="PROSITE" id="PS50110">
    <property type="entry name" value="RESPONSE_REGULATORY"/>
    <property type="match status" value="1"/>
</dbReference>
<proteinExistence type="predicted"/>
<dbReference type="InterPro" id="IPR011006">
    <property type="entry name" value="CheY-like_superfamily"/>
</dbReference>
<dbReference type="InterPro" id="IPR050595">
    <property type="entry name" value="Bact_response_regulator"/>
</dbReference>
<dbReference type="PANTHER" id="PTHR44591:SF3">
    <property type="entry name" value="RESPONSE REGULATORY DOMAIN-CONTAINING PROTEIN"/>
    <property type="match status" value="1"/>
</dbReference>
<dbReference type="EMBL" id="MFFF01000015">
    <property type="protein sequence ID" value="OGE99807.1"/>
    <property type="molecule type" value="Genomic_DNA"/>
</dbReference>
<feature type="modified residue" description="4-aspartylphosphate" evidence="2">
    <location>
        <position position="75"/>
    </location>
</feature>
<gene>
    <name evidence="4" type="ORF">A3J05_00865</name>
</gene>
<dbReference type="Gene3D" id="3.40.50.2300">
    <property type="match status" value="1"/>
</dbReference>
<dbReference type="CDD" id="cd17574">
    <property type="entry name" value="REC_OmpR"/>
    <property type="match status" value="1"/>
</dbReference>
<evidence type="ECO:0000259" key="3">
    <source>
        <dbReference type="PROSITE" id="PS50110"/>
    </source>
</evidence>
<dbReference type="InterPro" id="IPR001789">
    <property type="entry name" value="Sig_transdc_resp-reg_receiver"/>
</dbReference>
<dbReference type="GO" id="GO:0000160">
    <property type="term" value="P:phosphorelay signal transduction system"/>
    <property type="evidence" value="ECO:0007669"/>
    <property type="project" value="InterPro"/>
</dbReference>
<feature type="domain" description="Response regulatory" evidence="3">
    <location>
        <begin position="26"/>
        <end position="140"/>
    </location>
</feature>
<accession>A0A1F5QCF5</accession>
<protein>
    <recommendedName>
        <fullName evidence="3">Response regulatory domain-containing protein</fullName>
    </recommendedName>
</protein>
<dbReference type="AlphaFoldDB" id="A0A1F5QCF5"/>
<dbReference type="Pfam" id="PF00072">
    <property type="entry name" value="Response_reg"/>
    <property type="match status" value="1"/>
</dbReference>
<dbReference type="Proteomes" id="UP000177235">
    <property type="component" value="Unassembled WGS sequence"/>
</dbReference>
<keyword evidence="1 2" id="KW-0597">Phosphoprotein</keyword>
<evidence type="ECO:0000313" key="4">
    <source>
        <dbReference type="EMBL" id="OGE99807.1"/>
    </source>
</evidence>
<dbReference type="PANTHER" id="PTHR44591">
    <property type="entry name" value="STRESS RESPONSE REGULATOR PROTEIN 1"/>
    <property type="match status" value="1"/>
</dbReference>
<organism evidence="4 5">
    <name type="scientific">Candidatus Doudnabacteria bacterium RIFCSPLOWO2_02_FULL_48_13</name>
    <dbReference type="NCBI Taxonomy" id="1817845"/>
    <lineage>
        <taxon>Bacteria</taxon>
        <taxon>Candidatus Doudnaibacteriota</taxon>
    </lineage>
</organism>
<evidence type="ECO:0000313" key="5">
    <source>
        <dbReference type="Proteomes" id="UP000177235"/>
    </source>
</evidence>
<dbReference type="SMART" id="SM00448">
    <property type="entry name" value="REC"/>
    <property type="match status" value="1"/>
</dbReference>
<name>A0A1F5QCF5_9BACT</name>
<dbReference type="SUPFAM" id="SSF52172">
    <property type="entry name" value="CheY-like"/>
    <property type="match status" value="1"/>
</dbReference>
<evidence type="ECO:0000256" key="2">
    <source>
        <dbReference type="PROSITE-ProRule" id="PRU00169"/>
    </source>
</evidence>
<sequence length="143" mass="16429">MVFFGIFQYNKIEYGGLFIYMSAQKKILIVDDEKPMARALQLKLDHSGFETKVVNQGAEALNVLEREKFNLVLLDLMMPNLDGFGVLMELQKRKINTPIIVTSNLSQREDEKRAMELGAQHYFVKSNTPLSKIVDYVKKTLKV</sequence>